<dbReference type="EMBL" id="BKAG01000094">
    <property type="protein sequence ID" value="GEP46387.1"/>
    <property type="molecule type" value="Genomic_DNA"/>
</dbReference>
<protein>
    <recommendedName>
        <fullName evidence="1">IrrE N-terminal-like domain-containing protein</fullName>
    </recommendedName>
</protein>
<evidence type="ECO:0000313" key="3">
    <source>
        <dbReference type="Proteomes" id="UP000321577"/>
    </source>
</evidence>
<dbReference type="PANTHER" id="PTHR43236">
    <property type="entry name" value="ANTITOXIN HIGA1"/>
    <property type="match status" value="1"/>
</dbReference>
<dbReference type="Pfam" id="PF06114">
    <property type="entry name" value="Peptidase_M78"/>
    <property type="match status" value="1"/>
</dbReference>
<feature type="domain" description="IrrE N-terminal-like" evidence="1">
    <location>
        <begin position="82"/>
        <end position="188"/>
    </location>
</feature>
<dbReference type="RefSeq" id="WP_146856211.1">
    <property type="nucleotide sequence ID" value="NZ_BKAG01000094.1"/>
</dbReference>
<dbReference type="AlphaFoldDB" id="A0A512MI22"/>
<organism evidence="2 3">
    <name type="scientific">Brevifollis gellanilyticus</name>
    <dbReference type="NCBI Taxonomy" id="748831"/>
    <lineage>
        <taxon>Bacteria</taxon>
        <taxon>Pseudomonadati</taxon>
        <taxon>Verrucomicrobiota</taxon>
        <taxon>Verrucomicrobiia</taxon>
        <taxon>Verrucomicrobiales</taxon>
        <taxon>Verrucomicrobiaceae</taxon>
    </lineage>
</organism>
<sequence>MKTIRARVEEIRNQYATLRTHPTVVDVVRFADLDLKLDFISIRGLDAKFRTAAAISADFKSIYVDADEYEAWDASFDWRARRLRFSVAHEIGHYFLHRDLPKEESFSCVESYARWTKDYDGSIYKIEQEANEFAGALLVPKKELISFLQEAKQLDTNRSQQTPAMRDAFCDLAANKFEVNRAVIATRLDREGIWPAS</sequence>
<gene>
    <name evidence="2" type="ORF">BGE01nite_56780</name>
</gene>
<dbReference type="InterPro" id="IPR052345">
    <property type="entry name" value="Rad_response_metalloprotease"/>
</dbReference>
<evidence type="ECO:0000259" key="1">
    <source>
        <dbReference type="Pfam" id="PF06114"/>
    </source>
</evidence>
<name>A0A512MI22_9BACT</name>
<keyword evidence="3" id="KW-1185">Reference proteome</keyword>
<dbReference type="PANTHER" id="PTHR43236:SF1">
    <property type="entry name" value="BLL7220 PROTEIN"/>
    <property type="match status" value="1"/>
</dbReference>
<reference evidence="2 3" key="1">
    <citation type="submission" date="2019-07" db="EMBL/GenBank/DDBJ databases">
        <title>Whole genome shotgun sequence of Brevifollis gellanilyticus NBRC 108608.</title>
        <authorList>
            <person name="Hosoyama A."/>
            <person name="Uohara A."/>
            <person name="Ohji S."/>
            <person name="Ichikawa N."/>
        </authorList>
    </citation>
    <scope>NUCLEOTIDE SEQUENCE [LARGE SCALE GENOMIC DNA]</scope>
    <source>
        <strain evidence="2 3">NBRC 108608</strain>
    </source>
</reference>
<dbReference type="Gene3D" id="1.10.10.2910">
    <property type="match status" value="1"/>
</dbReference>
<dbReference type="OrthoDB" id="581382at2"/>
<evidence type="ECO:0000313" key="2">
    <source>
        <dbReference type="EMBL" id="GEP46387.1"/>
    </source>
</evidence>
<dbReference type="InterPro" id="IPR010359">
    <property type="entry name" value="IrrE_HExxH"/>
</dbReference>
<comment type="caution">
    <text evidence="2">The sequence shown here is derived from an EMBL/GenBank/DDBJ whole genome shotgun (WGS) entry which is preliminary data.</text>
</comment>
<proteinExistence type="predicted"/>
<accession>A0A512MI22</accession>
<dbReference type="Proteomes" id="UP000321577">
    <property type="component" value="Unassembled WGS sequence"/>
</dbReference>